<dbReference type="InterPro" id="IPR001656">
    <property type="entry name" value="PsdUridine_synth_TruD"/>
</dbReference>
<dbReference type="PANTHER" id="PTHR13326">
    <property type="entry name" value="TRNA PSEUDOURIDINE SYNTHASE D"/>
    <property type="match status" value="1"/>
</dbReference>
<dbReference type="PANTHER" id="PTHR13326:SF21">
    <property type="entry name" value="PSEUDOURIDYLATE SYNTHASE PUS7L"/>
    <property type="match status" value="1"/>
</dbReference>
<keyword evidence="2" id="KW-1185">Reference proteome</keyword>
<protein>
    <submittedName>
        <fullName evidence="1">Uncharacterized protein</fullName>
    </submittedName>
</protein>
<dbReference type="Gene3D" id="3.30.2350.20">
    <property type="entry name" value="TruD, catalytic domain"/>
    <property type="match status" value="1"/>
</dbReference>
<dbReference type="InterPro" id="IPR042214">
    <property type="entry name" value="TruD_catalytic"/>
</dbReference>
<dbReference type="EMBL" id="JANBQB010000876">
    <property type="protein sequence ID" value="KAJ1973172.1"/>
    <property type="molecule type" value="Genomic_DNA"/>
</dbReference>
<dbReference type="SUPFAM" id="SSF55120">
    <property type="entry name" value="Pseudouridine synthase"/>
    <property type="match status" value="1"/>
</dbReference>
<dbReference type="GO" id="GO:0001522">
    <property type="term" value="P:pseudouridine synthesis"/>
    <property type="evidence" value="ECO:0007669"/>
    <property type="project" value="InterPro"/>
</dbReference>
<gene>
    <name evidence="1" type="ORF">H4R34_005167</name>
</gene>
<sequence length="87" mass="9829">VFGCPEKVEFKWLRYSSPNQPLIDTDLDRTADSYTPLELATEGPFLALQLGFTLRSSQYATMCIRELMHTSTSPRHHSQLSGTHIST</sequence>
<evidence type="ECO:0000313" key="2">
    <source>
        <dbReference type="Proteomes" id="UP001151582"/>
    </source>
</evidence>
<comment type="caution">
    <text evidence="1">The sequence shown here is derived from an EMBL/GenBank/DDBJ whole genome shotgun (WGS) entry which is preliminary data.</text>
</comment>
<proteinExistence type="predicted"/>
<feature type="non-terminal residue" evidence="1">
    <location>
        <position position="1"/>
    </location>
</feature>
<name>A0A9W8AXE9_9FUNG</name>
<dbReference type="GO" id="GO:0003723">
    <property type="term" value="F:RNA binding"/>
    <property type="evidence" value="ECO:0007669"/>
    <property type="project" value="InterPro"/>
</dbReference>
<dbReference type="OrthoDB" id="447290at2759"/>
<dbReference type="InterPro" id="IPR020103">
    <property type="entry name" value="PsdUridine_synth_cat_dom_sf"/>
</dbReference>
<reference evidence="1" key="1">
    <citation type="submission" date="2022-07" db="EMBL/GenBank/DDBJ databases">
        <title>Phylogenomic reconstructions and comparative analyses of Kickxellomycotina fungi.</title>
        <authorList>
            <person name="Reynolds N.K."/>
            <person name="Stajich J.E."/>
            <person name="Barry K."/>
            <person name="Grigoriev I.V."/>
            <person name="Crous P."/>
            <person name="Smith M.E."/>
        </authorList>
    </citation>
    <scope>NUCLEOTIDE SEQUENCE</scope>
    <source>
        <strain evidence="1">RSA 567</strain>
    </source>
</reference>
<accession>A0A9W8AXE9</accession>
<dbReference type="Proteomes" id="UP001151582">
    <property type="component" value="Unassembled WGS sequence"/>
</dbReference>
<dbReference type="AlphaFoldDB" id="A0A9W8AXE9"/>
<dbReference type="GO" id="GO:0009982">
    <property type="term" value="F:pseudouridine synthase activity"/>
    <property type="evidence" value="ECO:0007669"/>
    <property type="project" value="InterPro"/>
</dbReference>
<organism evidence="1 2">
    <name type="scientific">Dimargaris verticillata</name>
    <dbReference type="NCBI Taxonomy" id="2761393"/>
    <lineage>
        <taxon>Eukaryota</taxon>
        <taxon>Fungi</taxon>
        <taxon>Fungi incertae sedis</taxon>
        <taxon>Zoopagomycota</taxon>
        <taxon>Kickxellomycotina</taxon>
        <taxon>Dimargaritomycetes</taxon>
        <taxon>Dimargaritales</taxon>
        <taxon>Dimargaritaceae</taxon>
        <taxon>Dimargaris</taxon>
    </lineage>
</organism>
<dbReference type="GO" id="GO:0005634">
    <property type="term" value="C:nucleus"/>
    <property type="evidence" value="ECO:0007669"/>
    <property type="project" value="TreeGrafter"/>
</dbReference>
<evidence type="ECO:0000313" key="1">
    <source>
        <dbReference type="EMBL" id="KAJ1973172.1"/>
    </source>
</evidence>